<feature type="region of interest" description="Disordered" evidence="1">
    <location>
        <begin position="21"/>
        <end position="48"/>
    </location>
</feature>
<reference evidence="3 4" key="1">
    <citation type="submission" date="2025-04" db="UniProtKB">
        <authorList>
            <consortium name="RefSeq"/>
        </authorList>
    </citation>
    <scope>IDENTIFICATION</scope>
    <source>
        <tissue evidence="3 4">Total insect</tissue>
    </source>
</reference>
<keyword evidence="2" id="KW-1185">Reference proteome</keyword>
<name>A0A6P8Z3H5_THRPL</name>
<sequence length="491" mass="53337">MAFLDEIGKDMSRVRISNVNVRRGSQREAAPQFPDPHDNPAALGANGEVQDPVSIRFANAPQPSADCCADIALFNERRAAEADQRPPPLSPTPAGHGGPLDRPLDLSPATRGRIHLWTRSPTTAALLSPTSASRHGPRNLTPRSNTSRGLLGSPFAASSPLAATTHPASPGIGKRKPRRDVRPPPRYSPSPPGRRRNTSNDSIASGRSFVSASSRASARSGRRRRQAEISFQSTDMLHTIHEDETVVGDNANVSRHSESQPATAPGGQAGQVVVQALVHDGASSRESDGLPHVNSMELPRGPRAGRTHIRTPSPPPPRRGPRPRVHFSPVIQEAPSDLPENVSPARGRGQRRRRGQGQGLSRAAERQARAAEAERERRQLQLFHEERRAGLRDNIRAQQAALARERPNVQQHDQGPVPAEGAETAMLRQFLTEKDLDVYGAWGQTMACLLRGIRAPVSGKLMVEVHAHINKIVQLDDEAADEYLAEGYNFD</sequence>
<evidence type="ECO:0000313" key="2">
    <source>
        <dbReference type="Proteomes" id="UP000515158"/>
    </source>
</evidence>
<dbReference type="GeneID" id="117646962"/>
<dbReference type="RefSeq" id="XP_034244261.1">
    <property type="nucleotide sequence ID" value="XM_034388370.1"/>
</dbReference>
<evidence type="ECO:0000256" key="1">
    <source>
        <dbReference type="SAM" id="MobiDB-lite"/>
    </source>
</evidence>
<feature type="compositionally biased region" description="Polar residues" evidence="1">
    <location>
        <begin position="119"/>
        <end position="133"/>
    </location>
</feature>
<feature type="region of interest" description="Disordered" evidence="1">
    <location>
        <begin position="282"/>
        <end position="376"/>
    </location>
</feature>
<organism evidence="3">
    <name type="scientific">Thrips palmi</name>
    <name type="common">Melon thrips</name>
    <dbReference type="NCBI Taxonomy" id="161013"/>
    <lineage>
        <taxon>Eukaryota</taxon>
        <taxon>Metazoa</taxon>
        <taxon>Ecdysozoa</taxon>
        <taxon>Arthropoda</taxon>
        <taxon>Hexapoda</taxon>
        <taxon>Insecta</taxon>
        <taxon>Pterygota</taxon>
        <taxon>Neoptera</taxon>
        <taxon>Paraneoptera</taxon>
        <taxon>Thysanoptera</taxon>
        <taxon>Terebrantia</taxon>
        <taxon>Thripoidea</taxon>
        <taxon>Thripidae</taxon>
        <taxon>Thrips</taxon>
    </lineage>
</organism>
<dbReference type="KEGG" id="tpal:117646962"/>
<dbReference type="AlphaFoldDB" id="A0A6P8Z3H5"/>
<protein>
    <submittedName>
        <fullName evidence="3 4">Serine/arginine repetitive matrix protein 1-like</fullName>
    </submittedName>
</protein>
<evidence type="ECO:0000313" key="4">
    <source>
        <dbReference type="RefSeq" id="XP_034244262.1"/>
    </source>
</evidence>
<feature type="compositionally biased region" description="Basic and acidic residues" evidence="1">
    <location>
        <begin position="363"/>
        <end position="376"/>
    </location>
</feature>
<evidence type="ECO:0000313" key="3">
    <source>
        <dbReference type="RefSeq" id="XP_034244261.1"/>
    </source>
</evidence>
<proteinExistence type="predicted"/>
<gene>
    <name evidence="3 4" type="primary">LOC117646962</name>
</gene>
<accession>A0A6P8Z3H5</accession>
<dbReference type="Proteomes" id="UP000515158">
    <property type="component" value="Unplaced"/>
</dbReference>
<dbReference type="RefSeq" id="XP_034244262.1">
    <property type="nucleotide sequence ID" value="XM_034388371.1"/>
</dbReference>
<feature type="region of interest" description="Disordered" evidence="1">
    <location>
        <begin position="79"/>
        <end position="237"/>
    </location>
</feature>
<feature type="compositionally biased region" description="Low complexity" evidence="1">
    <location>
        <begin position="204"/>
        <end position="219"/>
    </location>
</feature>